<evidence type="ECO:0000256" key="1">
    <source>
        <dbReference type="ARBA" id="ARBA00001947"/>
    </source>
</evidence>
<accession>A0AAW0CXW7</accession>
<evidence type="ECO:0000259" key="5">
    <source>
        <dbReference type="Pfam" id="PF08240"/>
    </source>
</evidence>
<evidence type="ECO:0000259" key="4">
    <source>
        <dbReference type="Pfam" id="PF00107"/>
    </source>
</evidence>
<dbReference type="Proteomes" id="UP001383192">
    <property type="component" value="Unassembled WGS sequence"/>
</dbReference>
<feature type="domain" description="Alcohol dehydrogenase-like C-terminal" evidence="4">
    <location>
        <begin position="231"/>
        <end position="355"/>
    </location>
</feature>
<proteinExistence type="predicted"/>
<evidence type="ECO:0000313" key="7">
    <source>
        <dbReference type="Proteomes" id="UP001383192"/>
    </source>
</evidence>
<dbReference type="Pfam" id="PF08240">
    <property type="entry name" value="ADH_N"/>
    <property type="match status" value="1"/>
</dbReference>
<dbReference type="EMBL" id="JAYKXP010000026">
    <property type="protein sequence ID" value="KAK7044235.1"/>
    <property type="molecule type" value="Genomic_DNA"/>
</dbReference>
<dbReference type="Gene3D" id="3.90.180.10">
    <property type="entry name" value="Medium-chain alcohol dehydrogenases, catalytic domain"/>
    <property type="match status" value="1"/>
</dbReference>
<dbReference type="SUPFAM" id="SSF50129">
    <property type="entry name" value="GroES-like"/>
    <property type="match status" value="1"/>
</dbReference>
<dbReference type="PANTHER" id="PTHR42813:SF2">
    <property type="entry name" value="DEHYDROGENASE, ZINC-CONTAINING, PUTATIVE (AFU_ORTHOLOGUE AFUA_2G02810)-RELATED"/>
    <property type="match status" value="1"/>
</dbReference>
<dbReference type="InterPro" id="IPR013149">
    <property type="entry name" value="ADH-like_C"/>
</dbReference>
<dbReference type="GO" id="GO:0046872">
    <property type="term" value="F:metal ion binding"/>
    <property type="evidence" value="ECO:0007669"/>
    <property type="project" value="UniProtKB-KW"/>
</dbReference>
<gene>
    <name evidence="6" type="ORF">VNI00_007957</name>
</gene>
<sequence length="440" mass="47446">MTLPTTQKAVRWYPPKYDVRVETVPVPEIKDPDDVVVKVKFAGLCGSDLHTYRGHEGEDLAPHICGHEFIGEVVKLGVNFGPQAKERPGLYSTLKVGDKVVSPFTTSCGECRCPEGTLFGCPKLDGAQAQYVRVPIAGGTLYNLSDPHSWASLLPNQSVAERLATISDSSLLLLGDILPTGLFATVQALNHPKLSPLLSGISWPPRSGEAPGNLSLDDRALTFAVVGLGPVGICACVALLDQLSGLSIPYRIVAVDPLESRREKVQQIYSLISAEDKGCGKLVTRSIDDAKETVKEWTSGIGCTAVLEVVGNPSALKLSYELVQPFGVISSVGVHGAPQVPFTGGNLYDKNVSFDFGRCPARAMFPMAFELLGESIYVNDRVHTAGRLQTVLAVKRQDVFGQLGTPTSLIDRIVGIDEAVEMYKVFDQGRIGKVIFDPWK</sequence>
<evidence type="ECO:0000256" key="2">
    <source>
        <dbReference type="ARBA" id="ARBA00022723"/>
    </source>
</evidence>
<dbReference type="AlphaFoldDB" id="A0AAW0CXW7"/>
<evidence type="ECO:0000256" key="3">
    <source>
        <dbReference type="ARBA" id="ARBA00022833"/>
    </source>
</evidence>
<dbReference type="InterPro" id="IPR036291">
    <property type="entry name" value="NAD(P)-bd_dom_sf"/>
</dbReference>
<keyword evidence="7" id="KW-1185">Reference proteome</keyword>
<feature type="domain" description="Alcohol dehydrogenase-like N-terminal" evidence="5">
    <location>
        <begin position="32"/>
        <end position="136"/>
    </location>
</feature>
<dbReference type="Gene3D" id="3.40.50.720">
    <property type="entry name" value="NAD(P)-binding Rossmann-like Domain"/>
    <property type="match status" value="1"/>
</dbReference>
<protein>
    <recommendedName>
        <fullName evidence="8">Alcohol dehydrogenase</fullName>
    </recommendedName>
</protein>
<name>A0AAW0CXW7_9AGAR</name>
<comment type="caution">
    <text evidence="6">The sequence shown here is derived from an EMBL/GenBank/DDBJ whole genome shotgun (WGS) entry which is preliminary data.</text>
</comment>
<keyword evidence="2" id="KW-0479">Metal-binding</keyword>
<keyword evidence="3" id="KW-0862">Zinc</keyword>
<dbReference type="Pfam" id="PF00107">
    <property type="entry name" value="ADH_zinc_N"/>
    <property type="match status" value="1"/>
</dbReference>
<comment type="cofactor">
    <cofactor evidence="1">
        <name>Zn(2+)</name>
        <dbReference type="ChEBI" id="CHEBI:29105"/>
    </cofactor>
</comment>
<dbReference type="SUPFAM" id="SSF51735">
    <property type="entry name" value="NAD(P)-binding Rossmann-fold domains"/>
    <property type="match status" value="1"/>
</dbReference>
<dbReference type="InterPro" id="IPR013154">
    <property type="entry name" value="ADH-like_N"/>
</dbReference>
<dbReference type="PANTHER" id="PTHR42813">
    <property type="entry name" value="ZINC-TYPE ALCOHOL DEHYDROGENASE-LIKE"/>
    <property type="match status" value="1"/>
</dbReference>
<dbReference type="InterPro" id="IPR011032">
    <property type="entry name" value="GroES-like_sf"/>
</dbReference>
<evidence type="ECO:0000313" key="6">
    <source>
        <dbReference type="EMBL" id="KAK7044235.1"/>
    </source>
</evidence>
<organism evidence="6 7">
    <name type="scientific">Paramarasmius palmivorus</name>
    <dbReference type="NCBI Taxonomy" id="297713"/>
    <lineage>
        <taxon>Eukaryota</taxon>
        <taxon>Fungi</taxon>
        <taxon>Dikarya</taxon>
        <taxon>Basidiomycota</taxon>
        <taxon>Agaricomycotina</taxon>
        <taxon>Agaricomycetes</taxon>
        <taxon>Agaricomycetidae</taxon>
        <taxon>Agaricales</taxon>
        <taxon>Marasmiineae</taxon>
        <taxon>Marasmiaceae</taxon>
        <taxon>Paramarasmius</taxon>
    </lineage>
</organism>
<reference evidence="6 7" key="1">
    <citation type="submission" date="2024-01" db="EMBL/GenBank/DDBJ databases">
        <title>A draft genome for a cacao thread blight-causing isolate of Paramarasmius palmivorus.</title>
        <authorList>
            <person name="Baruah I.K."/>
            <person name="Bukari Y."/>
            <person name="Amoako-Attah I."/>
            <person name="Meinhardt L.W."/>
            <person name="Bailey B.A."/>
            <person name="Cohen S.P."/>
        </authorList>
    </citation>
    <scope>NUCLEOTIDE SEQUENCE [LARGE SCALE GENOMIC DNA]</scope>
    <source>
        <strain evidence="6 7">GH-12</strain>
    </source>
</reference>
<evidence type="ECO:0008006" key="8">
    <source>
        <dbReference type="Google" id="ProtNLM"/>
    </source>
</evidence>